<accession>A0AAE3P5G0</accession>
<dbReference type="AlphaFoldDB" id="A0AAE3P5G0"/>
<dbReference type="Proteomes" id="UP001144110">
    <property type="component" value="Unassembled WGS sequence"/>
</dbReference>
<sequence>MAYYIRAKSYYRYALDLFKDLPKFKDNPAEFQKRAQEIFKLGMKAVWSLSYITPPEKSPEFKELWEKTVESLDPEDIPEIEKIKDILFSDRSDKEKILEGTKTFLKIIKKILQPIL</sequence>
<evidence type="ECO:0000313" key="2">
    <source>
        <dbReference type="Proteomes" id="UP001144110"/>
    </source>
</evidence>
<proteinExistence type="predicted"/>
<reference evidence="1" key="1">
    <citation type="submission" date="2022-11" db="EMBL/GenBank/DDBJ databases">
        <title>Candidatus Alkanophaga archaea from heated hydrothermal vent sediment oxidize petroleum alkanes.</title>
        <authorList>
            <person name="Zehnle H."/>
            <person name="Laso-Perez R."/>
            <person name="Lipp J."/>
            <person name="Teske A."/>
            <person name="Wegener G."/>
        </authorList>
    </citation>
    <scope>NUCLEOTIDE SEQUENCE</scope>
    <source>
        <strain evidence="1">MCA70</strain>
    </source>
</reference>
<organism evidence="1 2">
    <name type="scientific">Candidatus Thermodesulfobacterium syntrophicum</name>
    <dbReference type="NCBI Taxonomy" id="3060442"/>
    <lineage>
        <taxon>Bacteria</taxon>
        <taxon>Pseudomonadati</taxon>
        <taxon>Thermodesulfobacteriota</taxon>
        <taxon>Thermodesulfobacteria</taxon>
        <taxon>Thermodesulfobacteriales</taxon>
        <taxon>Thermodesulfobacteriaceae</taxon>
        <taxon>Thermodesulfobacterium</taxon>
    </lineage>
</organism>
<dbReference type="EMBL" id="JAPHEG010000002">
    <property type="protein sequence ID" value="MDF2953194.1"/>
    <property type="molecule type" value="Genomic_DNA"/>
</dbReference>
<evidence type="ECO:0000313" key="1">
    <source>
        <dbReference type="EMBL" id="MDF2953194.1"/>
    </source>
</evidence>
<name>A0AAE3P5G0_9BACT</name>
<protein>
    <submittedName>
        <fullName evidence="1">Uncharacterized protein</fullName>
    </submittedName>
</protein>
<gene>
    <name evidence="1" type="ORF">OD816_000439</name>
</gene>
<comment type="caution">
    <text evidence="1">The sequence shown here is derived from an EMBL/GenBank/DDBJ whole genome shotgun (WGS) entry which is preliminary data.</text>
</comment>